<accession>A0A3M7RQ58</accession>
<evidence type="ECO:0000313" key="2">
    <source>
        <dbReference type="Proteomes" id="UP000276133"/>
    </source>
</evidence>
<gene>
    <name evidence="1" type="ORF">BpHYR1_017072</name>
</gene>
<proteinExistence type="predicted"/>
<dbReference type="AlphaFoldDB" id="A0A3M7RQ58"/>
<reference evidence="1 2" key="1">
    <citation type="journal article" date="2018" name="Sci. Rep.">
        <title>Genomic signatures of local adaptation to the degree of environmental predictability in rotifers.</title>
        <authorList>
            <person name="Franch-Gras L."/>
            <person name="Hahn C."/>
            <person name="Garcia-Roger E.M."/>
            <person name="Carmona M.J."/>
            <person name="Serra M."/>
            <person name="Gomez A."/>
        </authorList>
    </citation>
    <scope>NUCLEOTIDE SEQUENCE [LARGE SCALE GENOMIC DNA]</scope>
    <source>
        <strain evidence="1">HYR1</strain>
    </source>
</reference>
<sequence>MDTANLVYNWTVCWHKSYIQTHNDWISWRPLSKFGIAKSHYWLSHSRIHYSTTNNSYGINWKTLTVNITKDSKQKNCQFQHDENLKKT</sequence>
<evidence type="ECO:0000313" key="1">
    <source>
        <dbReference type="EMBL" id="RNA25674.1"/>
    </source>
</evidence>
<keyword evidence="2" id="KW-1185">Reference proteome</keyword>
<dbReference type="EMBL" id="REGN01002888">
    <property type="protein sequence ID" value="RNA25674.1"/>
    <property type="molecule type" value="Genomic_DNA"/>
</dbReference>
<organism evidence="1 2">
    <name type="scientific">Brachionus plicatilis</name>
    <name type="common">Marine rotifer</name>
    <name type="synonym">Brachionus muelleri</name>
    <dbReference type="NCBI Taxonomy" id="10195"/>
    <lineage>
        <taxon>Eukaryota</taxon>
        <taxon>Metazoa</taxon>
        <taxon>Spiralia</taxon>
        <taxon>Gnathifera</taxon>
        <taxon>Rotifera</taxon>
        <taxon>Eurotatoria</taxon>
        <taxon>Monogononta</taxon>
        <taxon>Pseudotrocha</taxon>
        <taxon>Ploima</taxon>
        <taxon>Brachionidae</taxon>
        <taxon>Brachionus</taxon>
    </lineage>
</organism>
<name>A0A3M7RQ58_BRAPC</name>
<comment type="caution">
    <text evidence="1">The sequence shown here is derived from an EMBL/GenBank/DDBJ whole genome shotgun (WGS) entry which is preliminary data.</text>
</comment>
<protein>
    <submittedName>
        <fullName evidence="1">Uncharacterized protein</fullName>
    </submittedName>
</protein>
<dbReference type="Proteomes" id="UP000276133">
    <property type="component" value="Unassembled WGS sequence"/>
</dbReference>